<name>A0A0D7B437_9AGAR</name>
<accession>A0A0D7B437</accession>
<sequence>MSWNEAFEPAYRANVLQPNLLILSPGKIPPLGPAAKISVTGQRHCCEKAHGRASGKSVNDPSSY</sequence>
<dbReference type="AlphaFoldDB" id="A0A0D7B437"/>
<dbReference type="EMBL" id="KN880598">
    <property type="protein sequence ID" value="KIY65242.1"/>
    <property type="molecule type" value="Genomic_DNA"/>
</dbReference>
<protein>
    <submittedName>
        <fullName evidence="1">Uncharacterized protein</fullName>
    </submittedName>
</protein>
<evidence type="ECO:0000313" key="2">
    <source>
        <dbReference type="Proteomes" id="UP000054007"/>
    </source>
</evidence>
<evidence type="ECO:0000313" key="1">
    <source>
        <dbReference type="EMBL" id="KIY65242.1"/>
    </source>
</evidence>
<organism evidence="1 2">
    <name type="scientific">Cylindrobasidium torrendii FP15055 ss-10</name>
    <dbReference type="NCBI Taxonomy" id="1314674"/>
    <lineage>
        <taxon>Eukaryota</taxon>
        <taxon>Fungi</taxon>
        <taxon>Dikarya</taxon>
        <taxon>Basidiomycota</taxon>
        <taxon>Agaricomycotina</taxon>
        <taxon>Agaricomycetes</taxon>
        <taxon>Agaricomycetidae</taxon>
        <taxon>Agaricales</taxon>
        <taxon>Marasmiineae</taxon>
        <taxon>Physalacriaceae</taxon>
        <taxon>Cylindrobasidium</taxon>
    </lineage>
</organism>
<proteinExistence type="predicted"/>
<dbReference type="Proteomes" id="UP000054007">
    <property type="component" value="Unassembled WGS sequence"/>
</dbReference>
<reference evidence="1 2" key="1">
    <citation type="journal article" date="2015" name="Fungal Genet. Biol.">
        <title>Evolution of novel wood decay mechanisms in Agaricales revealed by the genome sequences of Fistulina hepatica and Cylindrobasidium torrendii.</title>
        <authorList>
            <person name="Floudas D."/>
            <person name="Held B.W."/>
            <person name="Riley R."/>
            <person name="Nagy L.G."/>
            <person name="Koehler G."/>
            <person name="Ransdell A.S."/>
            <person name="Younus H."/>
            <person name="Chow J."/>
            <person name="Chiniquy J."/>
            <person name="Lipzen A."/>
            <person name="Tritt A."/>
            <person name="Sun H."/>
            <person name="Haridas S."/>
            <person name="LaButti K."/>
            <person name="Ohm R.A."/>
            <person name="Kues U."/>
            <person name="Blanchette R.A."/>
            <person name="Grigoriev I.V."/>
            <person name="Minto R.E."/>
            <person name="Hibbett D.S."/>
        </authorList>
    </citation>
    <scope>NUCLEOTIDE SEQUENCE [LARGE SCALE GENOMIC DNA]</scope>
    <source>
        <strain evidence="1 2">FP15055 ss-10</strain>
    </source>
</reference>
<gene>
    <name evidence="1" type="ORF">CYLTODRAFT_456482</name>
</gene>
<keyword evidence="2" id="KW-1185">Reference proteome</keyword>